<feature type="chain" id="PRO_5043923576" evidence="2">
    <location>
        <begin position="22"/>
        <end position="399"/>
    </location>
</feature>
<evidence type="ECO:0000313" key="4">
    <source>
        <dbReference type="Proteomes" id="UP001489004"/>
    </source>
</evidence>
<reference evidence="3 4" key="1">
    <citation type="journal article" date="2024" name="Nat. Commun.">
        <title>Phylogenomics reveals the evolutionary origins of lichenization in chlorophyte algae.</title>
        <authorList>
            <person name="Puginier C."/>
            <person name="Libourel C."/>
            <person name="Otte J."/>
            <person name="Skaloud P."/>
            <person name="Haon M."/>
            <person name="Grisel S."/>
            <person name="Petersen M."/>
            <person name="Berrin J.G."/>
            <person name="Delaux P.M."/>
            <person name="Dal Grande F."/>
            <person name="Keller J."/>
        </authorList>
    </citation>
    <scope>NUCLEOTIDE SEQUENCE [LARGE SCALE GENOMIC DNA]</scope>
    <source>
        <strain evidence="3 4">SAG 2043</strain>
    </source>
</reference>
<sequence>MAAFRWVLAVLLAVCVPVARCQTLGADPSISRDAFSAQTIPFDGSQTINLFGTLPPFQIDLYFQPPYGQPGLVATVNAQEGFFQTTWNPATLSPKPTPAPNGFLLRITDVIGRTADSGLFGIAPAPAVGTGDPVFRNWNGEAYEFVGEDNATFNLLSTPDHNLNVHLVSANISTKENGGTLMDAFGLVLKNNTVEVSANEAGNVTVVLDGNLVITQQELQEATNHKMELDFGEDAMLVVELYQEYHGHTVHIFTPIIHLVIYPTLPGVDTYYEEYLRAHFNFDLNLQDPSVSAIHGIIGQTAPNSFVNKKRGKLLAAGGNAGTSTARFTGQGTESWYRTTSLFSHDNKLNLFGKAPRQPAVLESGVEQGDALKHSRRRLRSKNDARSPSAITASGRLHI</sequence>
<gene>
    <name evidence="3" type="ORF">WJX72_008969</name>
</gene>
<keyword evidence="2" id="KW-0732">Signal</keyword>
<feature type="signal peptide" evidence="2">
    <location>
        <begin position="1"/>
        <end position="21"/>
    </location>
</feature>
<accession>A0AAW1R840</accession>
<keyword evidence="4" id="KW-1185">Reference proteome</keyword>
<organism evidence="3 4">
    <name type="scientific">[Myrmecia] bisecta</name>
    <dbReference type="NCBI Taxonomy" id="41462"/>
    <lineage>
        <taxon>Eukaryota</taxon>
        <taxon>Viridiplantae</taxon>
        <taxon>Chlorophyta</taxon>
        <taxon>core chlorophytes</taxon>
        <taxon>Trebouxiophyceae</taxon>
        <taxon>Trebouxiales</taxon>
        <taxon>Trebouxiaceae</taxon>
        <taxon>Myrmecia</taxon>
    </lineage>
</organism>
<feature type="region of interest" description="Disordered" evidence="1">
    <location>
        <begin position="375"/>
        <end position="399"/>
    </location>
</feature>
<dbReference type="AlphaFoldDB" id="A0AAW1R840"/>
<dbReference type="Proteomes" id="UP001489004">
    <property type="component" value="Unassembled WGS sequence"/>
</dbReference>
<comment type="caution">
    <text evidence="3">The sequence shown here is derived from an EMBL/GenBank/DDBJ whole genome shotgun (WGS) entry which is preliminary data.</text>
</comment>
<protein>
    <submittedName>
        <fullName evidence="3">Uncharacterized protein</fullName>
    </submittedName>
</protein>
<evidence type="ECO:0000256" key="2">
    <source>
        <dbReference type="SAM" id="SignalP"/>
    </source>
</evidence>
<proteinExistence type="predicted"/>
<dbReference type="PANTHER" id="PTHR31656">
    <property type="entry name" value="ROOT CAP DOMAIN-CONTAINING PROTEIN"/>
    <property type="match status" value="1"/>
</dbReference>
<evidence type="ECO:0000313" key="3">
    <source>
        <dbReference type="EMBL" id="KAK9829972.1"/>
    </source>
</evidence>
<evidence type="ECO:0000256" key="1">
    <source>
        <dbReference type="SAM" id="MobiDB-lite"/>
    </source>
</evidence>
<name>A0AAW1R840_9CHLO</name>
<dbReference type="EMBL" id="JALJOR010000001">
    <property type="protein sequence ID" value="KAK9829972.1"/>
    <property type="molecule type" value="Genomic_DNA"/>
</dbReference>